<dbReference type="GO" id="GO:0008664">
    <property type="term" value="F:RNA 2',3'-cyclic 3'-phosphodiesterase activity"/>
    <property type="evidence" value="ECO:0007669"/>
    <property type="project" value="UniProtKB-EC"/>
</dbReference>
<dbReference type="Pfam" id="PF13563">
    <property type="entry name" value="2_5_RNA_ligase2"/>
    <property type="match status" value="1"/>
</dbReference>
<keyword evidence="1 2" id="KW-0378">Hydrolase</keyword>
<comment type="similarity">
    <text evidence="2">Belongs to the 2H phosphoesterase superfamily. ThpR family.</text>
</comment>
<gene>
    <name evidence="3" type="ORF">GCM10011534_18450</name>
</gene>
<evidence type="ECO:0000256" key="1">
    <source>
        <dbReference type="ARBA" id="ARBA00022801"/>
    </source>
</evidence>
<reference evidence="3" key="1">
    <citation type="journal article" date="2014" name="Int. J. Syst. Evol. Microbiol.">
        <title>Complete genome sequence of Corynebacterium casei LMG S-19264T (=DSM 44701T), isolated from a smear-ripened cheese.</title>
        <authorList>
            <consortium name="US DOE Joint Genome Institute (JGI-PGF)"/>
            <person name="Walter F."/>
            <person name="Albersmeier A."/>
            <person name="Kalinowski J."/>
            <person name="Ruckert C."/>
        </authorList>
    </citation>
    <scope>NUCLEOTIDE SEQUENCE</scope>
    <source>
        <strain evidence="3">CGMCC 1.6293</strain>
    </source>
</reference>
<comment type="catalytic activity">
    <reaction evidence="2">
        <text>a 3'-end 2',3'-cyclophospho-ribonucleotide-RNA + H2O = a 3'-end 2'-phospho-ribonucleotide-RNA + H(+)</text>
        <dbReference type="Rhea" id="RHEA:11828"/>
        <dbReference type="Rhea" id="RHEA-COMP:10464"/>
        <dbReference type="Rhea" id="RHEA-COMP:17353"/>
        <dbReference type="ChEBI" id="CHEBI:15377"/>
        <dbReference type="ChEBI" id="CHEBI:15378"/>
        <dbReference type="ChEBI" id="CHEBI:83064"/>
        <dbReference type="ChEBI" id="CHEBI:173113"/>
        <dbReference type="EC" id="3.1.4.58"/>
    </reaction>
</comment>
<feature type="active site" description="Proton donor" evidence="2">
    <location>
        <position position="36"/>
    </location>
</feature>
<keyword evidence="4" id="KW-1185">Reference proteome</keyword>
<dbReference type="HAMAP" id="MF_01940">
    <property type="entry name" value="RNA_CPDase"/>
    <property type="match status" value="1"/>
</dbReference>
<dbReference type="EMBL" id="BMLF01000001">
    <property type="protein sequence ID" value="GGL96686.1"/>
    <property type="molecule type" value="Genomic_DNA"/>
</dbReference>
<feature type="active site" description="Proton acceptor" evidence="2">
    <location>
        <position position="119"/>
    </location>
</feature>
<evidence type="ECO:0000313" key="3">
    <source>
        <dbReference type="EMBL" id="GGL96686.1"/>
    </source>
</evidence>
<protein>
    <recommendedName>
        <fullName evidence="2">RNA 2',3'-cyclic phosphodiesterase</fullName>
        <shortName evidence="2">RNA 2',3'-CPDase</shortName>
        <ecNumber evidence="2">3.1.4.58</ecNumber>
    </recommendedName>
</protein>
<dbReference type="InterPro" id="IPR004175">
    <property type="entry name" value="RNA_CPDase"/>
</dbReference>
<dbReference type="AlphaFoldDB" id="A0A917SUF5"/>
<evidence type="ECO:0000256" key="2">
    <source>
        <dbReference type="HAMAP-Rule" id="MF_01940"/>
    </source>
</evidence>
<dbReference type="Proteomes" id="UP000649829">
    <property type="component" value="Unassembled WGS sequence"/>
</dbReference>
<name>A0A917SUF5_9RHOB</name>
<feature type="short sequence motif" description="HXTX 1" evidence="2">
    <location>
        <begin position="36"/>
        <end position="39"/>
    </location>
</feature>
<organism evidence="3 4">
    <name type="scientific">Pseudooceanicola nanhaiensis</name>
    <dbReference type="NCBI Taxonomy" id="375761"/>
    <lineage>
        <taxon>Bacteria</taxon>
        <taxon>Pseudomonadati</taxon>
        <taxon>Pseudomonadota</taxon>
        <taxon>Alphaproteobacteria</taxon>
        <taxon>Rhodobacterales</taxon>
        <taxon>Paracoccaceae</taxon>
        <taxon>Pseudooceanicola</taxon>
    </lineage>
</organism>
<evidence type="ECO:0000313" key="4">
    <source>
        <dbReference type="Proteomes" id="UP000649829"/>
    </source>
</evidence>
<comment type="caution">
    <text evidence="3">The sequence shown here is derived from an EMBL/GenBank/DDBJ whole genome shotgun (WGS) entry which is preliminary data.</text>
</comment>
<dbReference type="NCBIfam" id="TIGR02258">
    <property type="entry name" value="2_5_ligase"/>
    <property type="match status" value="1"/>
</dbReference>
<comment type="function">
    <text evidence="2">Hydrolyzes RNA 2',3'-cyclic phosphodiester to an RNA 2'-phosphomonoester.</text>
</comment>
<dbReference type="SUPFAM" id="SSF55144">
    <property type="entry name" value="LigT-like"/>
    <property type="match status" value="1"/>
</dbReference>
<dbReference type="GO" id="GO:0004113">
    <property type="term" value="F:2',3'-cyclic-nucleotide 3'-phosphodiesterase activity"/>
    <property type="evidence" value="ECO:0007669"/>
    <property type="project" value="InterPro"/>
</dbReference>
<dbReference type="EC" id="3.1.4.58" evidence="2"/>
<sequence length="184" mass="19991">MRLFLAIDLPEEVKDDLAAVQDDLTVGRRTDPDTFHLTLAFLGDQDAAFAEELDLEMQGLSAPGFDLALAGFDTFGGTTPAVLFAGVAEAGPVTELHRAVRRKVRAAGLELDRERFRPHVTVARFRKRLPAEALEGIRMFLARNAGYRGAAFPVRDVVLFESALSAAGAVHTELARYPLRSVAG</sequence>
<reference evidence="3" key="2">
    <citation type="submission" date="2020-09" db="EMBL/GenBank/DDBJ databases">
        <authorList>
            <person name="Sun Q."/>
            <person name="Zhou Y."/>
        </authorList>
    </citation>
    <scope>NUCLEOTIDE SEQUENCE</scope>
    <source>
        <strain evidence="3">CGMCC 1.6293</strain>
    </source>
</reference>
<proteinExistence type="inferred from homology"/>
<dbReference type="PANTHER" id="PTHR35561:SF1">
    <property type="entry name" value="RNA 2',3'-CYCLIC PHOSPHODIESTERASE"/>
    <property type="match status" value="1"/>
</dbReference>
<dbReference type="Gene3D" id="3.90.1140.10">
    <property type="entry name" value="Cyclic phosphodiesterase"/>
    <property type="match status" value="1"/>
</dbReference>
<dbReference type="InterPro" id="IPR009097">
    <property type="entry name" value="Cyclic_Pdiesterase"/>
</dbReference>
<accession>A0A917SUF5</accession>
<feature type="short sequence motif" description="HXTX 2" evidence="2">
    <location>
        <begin position="119"/>
        <end position="122"/>
    </location>
</feature>
<dbReference type="RefSeq" id="WP_028288215.1">
    <property type="nucleotide sequence ID" value="NZ_BMLF01000001.1"/>
</dbReference>
<dbReference type="PANTHER" id="PTHR35561">
    <property type="entry name" value="RNA 2',3'-CYCLIC PHOSPHODIESTERASE"/>
    <property type="match status" value="1"/>
</dbReference>